<dbReference type="GO" id="GO:0005737">
    <property type="term" value="C:cytoplasm"/>
    <property type="evidence" value="ECO:0007669"/>
    <property type="project" value="UniProtKB-SubCell"/>
</dbReference>
<dbReference type="InterPro" id="IPR015943">
    <property type="entry name" value="WD40/YVTN_repeat-like_dom_sf"/>
</dbReference>
<sequence length="861" mass="92666">MSRHVSECMLVSVSEDTSCRVWQIEPPASKGELGKSECAAEWMGHLGKNTWCVGVSPDARLVATGGNDGGVRLWNVGKLSSQRIAYEDQLIHLPAPTESDLAKHFVLAGPSRTVVLYRSGPLVSTDLVTGNSISLIDASSDRDLISGNTTMAATPDGQLVMCGSQSGSILFASPTAKWEPWTVDAVHKGKIMSVHFVGSATTDKKWTVSHDHQNVVVLGSVDVQARTWTRWAVLQGMDKCQALLDVQLVSDSALLVCGREGALALFPLPSSPVAETTVPLAPIVTFHGGHGKQAVTSAHVTITSGSTWDLMTTGRDGFLVHWFLRRVPGTQVPRDAAGEADDDDQSDEAFESAEAAAVGERHRKVLGGNVPKYIDMQKEAKVKQKFSSELSQVQGVEIGGEWTWILTKRHKERVTRGWVEKVSVIDNNLILVLFFNKQMILTNHTTQTQLLAIACGGAHRLWHALPLDAHGDALTFGFIRKEQVHVFHTHSSSTAPQPPPPKLADALHGREIRCAAYIPGSGSDPLVVTGSEDTTLAVVCPRSMRVLARINKHTSVVKAMATCRPNLVFTAGGCEQMFAWRVTPSSTTTTLAAAAPAAPVVLSDISKYLPSSATSEARIMALSAHLWIPNHYLLVVGFSDGRVQLVLFEDSKHQRFFVVAETCVDKCVLSVGGVAVGREWYALAGTTVGNVHAWRVSAIVDAYVAAMAAPGFSIHRQALREAVVPLSNRSVVGVHQSGVNALDVVQVTDKVGVAEVVTGGDDNAVSIVRLDEQGVWTKVWSEPNAHGSSVTGVKWVGGEGKRFVSTSVDQRVNVWVQDAECKEWELKAAVVSDVADVSVLERQKDELIVAGLGIQRLTLST</sequence>
<dbReference type="PANTHER" id="PTHR14344:SF3">
    <property type="entry name" value="WD REPEAT-CONTAINING PROTEIN 6"/>
    <property type="match status" value="1"/>
</dbReference>
<keyword evidence="2" id="KW-0963">Cytoplasm</keyword>
<dbReference type="PANTHER" id="PTHR14344">
    <property type="entry name" value="WD REPEAT PROTEIN"/>
    <property type="match status" value="1"/>
</dbReference>
<dbReference type="InterPro" id="IPR001680">
    <property type="entry name" value="WD40_rpt"/>
</dbReference>
<dbReference type="GO" id="GO:0030488">
    <property type="term" value="P:tRNA methylation"/>
    <property type="evidence" value="ECO:0007669"/>
    <property type="project" value="TreeGrafter"/>
</dbReference>
<reference evidence="8 9" key="1">
    <citation type="submission" date="2016-07" db="EMBL/GenBank/DDBJ databases">
        <title>Pervasive Adenine N6-methylation of Active Genes in Fungi.</title>
        <authorList>
            <consortium name="DOE Joint Genome Institute"/>
            <person name="Mondo S.J."/>
            <person name="Dannebaum R.O."/>
            <person name="Kuo R.C."/>
            <person name="Labutti K."/>
            <person name="Haridas S."/>
            <person name="Kuo A."/>
            <person name="Salamov A."/>
            <person name="Ahrendt S.R."/>
            <person name="Lipzen A."/>
            <person name="Sullivan W."/>
            <person name="Andreopoulos W.B."/>
            <person name="Clum A."/>
            <person name="Lindquist E."/>
            <person name="Daum C."/>
            <person name="Ramamoorthy G.K."/>
            <person name="Gryganskyi A."/>
            <person name="Culley D."/>
            <person name="Magnuson J.K."/>
            <person name="James T.Y."/>
            <person name="O'Malley M.A."/>
            <person name="Stajich J.E."/>
            <person name="Spatafora J.W."/>
            <person name="Visel A."/>
            <person name="Grigoriev I.V."/>
        </authorList>
    </citation>
    <scope>NUCLEOTIDE SEQUENCE [LARGE SCALE GENOMIC DNA]</scope>
    <source>
        <strain evidence="8 9">PL171</strain>
    </source>
</reference>
<dbReference type="Proteomes" id="UP000193411">
    <property type="component" value="Unassembled WGS sequence"/>
</dbReference>
<evidence type="ECO:0000256" key="2">
    <source>
        <dbReference type="ARBA" id="ARBA00022490"/>
    </source>
</evidence>
<accession>A0A1Y2HC38</accession>
<name>A0A1Y2HC38_9FUNG</name>
<comment type="subcellular location">
    <subcellularLocation>
        <location evidence="1">Cytoplasm</location>
    </subcellularLocation>
</comment>
<dbReference type="PROSITE" id="PS00678">
    <property type="entry name" value="WD_REPEATS_1"/>
    <property type="match status" value="1"/>
</dbReference>
<evidence type="ECO:0000256" key="5">
    <source>
        <dbReference type="ARBA" id="ARBA00022737"/>
    </source>
</evidence>
<evidence type="ECO:0000256" key="3">
    <source>
        <dbReference type="ARBA" id="ARBA00022574"/>
    </source>
</evidence>
<dbReference type="SUPFAM" id="SSF50978">
    <property type="entry name" value="WD40 repeat-like"/>
    <property type="match status" value="1"/>
</dbReference>
<dbReference type="OrthoDB" id="5594999at2759"/>
<keyword evidence="5" id="KW-0677">Repeat</keyword>
<evidence type="ECO:0000256" key="6">
    <source>
        <dbReference type="ARBA" id="ARBA00038255"/>
    </source>
</evidence>
<proteinExistence type="inferred from homology"/>
<keyword evidence="4" id="KW-0819">tRNA processing</keyword>
<dbReference type="STRING" id="765915.A0A1Y2HC38"/>
<dbReference type="InterPro" id="IPR036322">
    <property type="entry name" value="WD40_repeat_dom_sf"/>
</dbReference>
<organism evidence="8 9">
    <name type="scientific">Catenaria anguillulae PL171</name>
    <dbReference type="NCBI Taxonomy" id="765915"/>
    <lineage>
        <taxon>Eukaryota</taxon>
        <taxon>Fungi</taxon>
        <taxon>Fungi incertae sedis</taxon>
        <taxon>Blastocladiomycota</taxon>
        <taxon>Blastocladiomycetes</taxon>
        <taxon>Blastocladiales</taxon>
        <taxon>Catenariaceae</taxon>
        <taxon>Catenaria</taxon>
    </lineage>
</organism>
<dbReference type="EMBL" id="MCFL01000078">
    <property type="protein sequence ID" value="ORZ30632.1"/>
    <property type="molecule type" value="Genomic_DNA"/>
</dbReference>
<dbReference type="Pfam" id="PF00400">
    <property type="entry name" value="WD40"/>
    <property type="match status" value="1"/>
</dbReference>
<comment type="similarity">
    <text evidence="6">Belongs to the WD repeat WDR6 family.</text>
</comment>
<keyword evidence="9" id="KW-1185">Reference proteome</keyword>
<dbReference type="PROSITE" id="PS50082">
    <property type="entry name" value="WD_REPEATS_2"/>
    <property type="match status" value="1"/>
</dbReference>
<evidence type="ECO:0000256" key="4">
    <source>
        <dbReference type="ARBA" id="ARBA00022694"/>
    </source>
</evidence>
<comment type="caution">
    <text evidence="8">The sequence shown here is derived from an EMBL/GenBank/DDBJ whole genome shotgun (WGS) entry which is preliminary data.</text>
</comment>
<dbReference type="SUPFAM" id="SSF50998">
    <property type="entry name" value="Quinoprotein alcohol dehydrogenase-like"/>
    <property type="match status" value="1"/>
</dbReference>
<evidence type="ECO:0000256" key="1">
    <source>
        <dbReference type="ARBA" id="ARBA00004496"/>
    </source>
</evidence>
<evidence type="ECO:0000256" key="7">
    <source>
        <dbReference type="PROSITE-ProRule" id="PRU00221"/>
    </source>
</evidence>
<dbReference type="InterPro" id="IPR019775">
    <property type="entry name" value="WD40_repeat_CS"/>
</dbReference>
<dbReference type="SMART" id="SM00320">
    <property type="entry name" value="WD40"/>
    <property type="match status" value="6"/>
</dbReference>
<protein>
    <submittedName>
        <fullName evidence="8">Quinon protein alcohol dehydrogenase-like superfamily</fullName>
    </submittedName>
</protein>
<dbReference type="InterPro" id="IPR011047">
    <property type="entry name" value="Quinoprotein_ADH-like_sf"/>
</dbReference>
<dbReference type="InterPro" id="IPR051973">
    <property type="entry name" value="tRNA_Anticodon_Mtase-Reg"/>
</dbReference>
<gene>
    <name evidence="8" type="ORF">BCR44DRAFT_242021</name>
</gene>
<evidence type="ECO:0000313" key="8">
    <source>
        <dbReference type="EMBL" id="ORZ30632.1"/>
    </source>
</evidence>
<feature type="repeat" description="WD" evidence="7">
    <location>
        <begin position="53"/>
        <end position="76"/>
    </location>
</feature>
<dbReference type="Gene3D" id="2.130.10.10">
    <property type="entry name" value="YVTN repeat-like/Quinoprotein amine dehydrogenase"/>
    <property type="match status" value="3"/>
</dbReference>
<evidence type="ECO:0000313" key="9">
    <source>
        <dbReference type="Proteomes" id="UP000193411"/>
    </source>
</evidence>
<dbReference type="AlphaFoldDB" id="A0A1Y2HC38"/>
<keyword evidence="3 7" id="KW-0853">WD repeat</keyword>